<dbReference type="SUPFAM" id="SSF48452">
    <property type="entry name" value="TPR-like"/>
    <property type="match status" value="1"/>
</dbReference>
<dbReference type="Pfam" id="PF14322">
    <property type="entry name" value="SusD-like_3"/>
    <property type="match status" value="1"/>
</dbReference>
<reference evidence="9" key="1">
    <citation type="submission" date="2009-08" db="EMBL/GenBank/DDBJ databases">
        <title>The complete genome of Chitinophaga pinensis DSM 2588.</title>
        <authorList>
            <consortium name="US DOE Joint Genome Institute (JGI-PGF)"/>
            <person name="Lucas S."/>
            <person name="Copeland A."/>
            <person name="Lapidus A."/>
            <person name="Glavina del Rio T."/>
            <person name="Dalin E."/>
            <person name="Tice H."/>
            <person name="Bruce D."/>
            <person name="Goodwin L."/>
            <person name="Pitluck S."/>
            <person name="Kyrpides N."/>
            <person name="Mavromatis K."/>
            <person name="Ivanova N."/>
            <person name="Mikhailova N."/>
            <person name="Sims D."/>
            <person name="Meinche L."/>
            <person name="Brettin T."/>
            <person name="Detter J.C."/>
            <person name="Han C."/>
            <person name="Larimer F."/>
            <person name="Land M."/>
            <person name="Hauser L."/>
            <person name="Markowitz V."/>
            <person name="Cheng J.-F."/>
            <person name="Hugenholtz P."/>
            <person name="Woyke T."/>
            <person name="Wu D."/>
            <person name="Spring S."/>
            <person name="Klenk H.-P."/>
            <person name="Eisen J.A."/>
        </authorList>
    </citation>
    <scope>NUCLEOTIDE SEQUENCE [LARGE SCALE GENOMIC DNA]</scope>
    <source>
        <strain evidence="9">ATCC 43595 / DSM 2588 / LMG 13176 / NBRC 15968 / NCIMB 11800 / UQM 2034</strain>
    </source>
</reference>
<evidence type="ECO:0000256" key="2">
    <source>
        <dbReference type="ARBA" id="ARBA00006275"/>
    </source>
</evidence>
<evidence type="ECO:0000313" key="9">
    <source>
        <dbReference type="Proteomes" id="UP000002215"/>
    </source>
</evidence>
<reference evidence="8 9" key="2">
    <citation type="journal article" date="2010" name="Stand. Genomic Sci.">
        <title>Complete genome sequence of Chitinophaga pinensis type strain (UQM 2034).</title>
        <authorList>
            <person name="Glavina Del Rio T."/>
            <person name="Abt B."/>
            <person name="Spring S."/>
            <person name="Lapidus A."/>
            <person name="Nolan M."/>
            <person name="Tice H."/>
            <person name="Copeland A."/>
            <person name="Cheng J.F."/>
            <person name="Chen F."/>
            <person name="Bruce D."/>
            <person name="Goodwin L."/>
            <person name="Pitluck S."/>
            <person name="Ivanova N."/>
            <person name="Mavromatis K."/>
            <person name="Mikhailova N."/>
            <person name="Pati A."/>
            <person name="Chen A."/>
            <person name="Palaniappan K."/>
            <person name="Land M."/>
            <person name="Hauser L."/>
            <person name="Chang Y.J."/>
            <person name="Jeffries C.D."/>
            <person name="Chain P."/>
            <person name="Saunders E."/>
            <person name="Detter J.C."/>
            <person name="Brettin T."/>
            <person name="Rohde M."/>
            <person name="Goker M."/>
            <person name="Bristow J."/>
            <person name="Eisen J.A."/>
            <person name="Markowitz V."/>
            <person name="Hugenholtz P."/>
            <person name="Kyrpides N.C."/>
            <person name="Klenk H.P."/>
            <person name="Lucas S."/>
        </authorList>
    </citation>
    <scope>NUCLEOTIDE SEQUENCE [LARGE SCALE GENOMIC DNA]</scope>
    <source>
        <strain evidence="9">ATCC 43595 / DSM 2588 / LMG 13176 / NBRC 15968 / NCIMB 11800 / UQM 2034</strain>
    </source>
</reference>
<comment type="similarity">
    <text evidence="2">Belongs to the SusD family.</text>
</comment>
<dbReference type="AlphaFoldDB" id="A0A979G741"/>
<dbReference type="Proteomes" id="UP000002215">
    <property type="component" value="Chromosome"/>
</dbReference>
<keyword evidence="3" id="KW-0732">Signal</keyword>
<feature type="domain" description="RagB/SusD" evidence="6">
    <location>
        <begin position="305"/>
        <end position="476"/>
    </location>
</feature>
<dbReference type="KEGG" id="cpi:Cpin_4549"/>
<dbReference type="GO" id="GO:0009279">
    <property type="term" value="C:cell outer membrane"/>
    <property type="evidence" value="ECO:0007669"/>
    <property type="project" value="UniProtKB-SubCell"/>
</dbReference>
<sequence>MLQLSIHKKIIAGLLLTGCTFSACRKLVEIGPPVNQVGLDQSFESDATATSAVLGIYNASNTRSFILPATVLPGLSANEVQNNVSSPAYDEFKQNAITITNSNIANLLWYYPYYTVSQTNAMMEGIERSGSLSPAVKNQLLGEAKTWRAFVLFHLVNYYGAVPLPLTDDPIGNATLARTPATQVWQRIITDLKDAVALLSDTYPSVLRARINRQTANALLARAYLYTKDWQNAEVTASAVIGSGIYSLSPDVNAAFVNTSNEIIWQLATLTGVSIYTSNTDAAGGSFAAASGTVPAFSLTDTLYNSLEEGDLRKTSWVTPTVIGGTNYKVMTKYKLRVLPSGTTTGNEFNVVLRLAEQYLIRAEARAQLSNLGGAIADADTIRRRAGLPMLDDNLSQQQVLLAIEKERKAELFGEWGHRWFDLKRTPSVVSPADKTRADDVIGGMRPATWNVTDILYPIPDAQRTANPALTQNLGY</sequence>
<dbReference type="InterPro" id="IPR012944">
    <property type="entry name" value="SusD_RagB_dom"/>
</dbReference>
<keyword evidence="4" id="KW-0472">Membrane</keyword>
<dbReference type="EMBL" id="CP001699">
    <property type="protein sequence ID" value="ACU61991.1"/>
    <property type="molecule type" value="Genomic_DNA"/>
</dbReference>
<evidence type="ECO:0000256" key="5">
    <source>
        <dbReference type="ARBA" id="ARBA00023237"/>
    </source>
</evidence>
<dbReference type="CDD" id="cd08977">
    <property type="entry name" value="SusD"/>
    <property type="match status" value="1"/>
</dbReference>
<gene>
    <name evidence="8" type="ordered locus">Cpin_4549</name>
</gene>
<organism evidence="8 9">
    <name type="scientific">Chitinophaga pinensis (strain ATCC 43595 / DSM 2588 / LMG 13176 / NBRC 15968 / NCIMB 11800 / UQM 2034)</name>
    <dbReference type="NCBI Taxonomy" id="485918"/>
    <lineage>
        <taxon>Bacteria</taxon>
        <taxon>Pseudomonadati</taxon>
        <taxon>Bacteroidota</taxon>
        <taxon>Chitinophagia</taxon>
        <taxon>Chitinophagales</taxon>
        <taxon>Chitinophagaceae</taxon>
        <taxon>Chitinophaga</taxon>
    </lineage>
</organism>
<evidence type="ECO:0000259" key="7">
    <source>
        <dbReference type="Pfam" id="PF14322"/>
    </source>
</evidence>
<accession>A0A979G741</accession>
<comment type="subcellular location">
    <subcellularLocation>
        <location evidence="1">Cell outer membrane</location>
    </subcellularLocation>
</comment>
<dbReference type="Pfam" id="PF07980">
    <property type="entry name" value="SusD_RagB"/>
    <property type="match status" value="1"/>
</dbReference>
<proteinExistence type="inferred from homology"/>
<evidence type="ECO:0000256" key="3">
    <source>
        <dbReference type="ARBA" id="ARBA00022729"/>
    </source>
</evidence>
<evidence type="ECO:0000259" key="6">
    <source>
        <dbReference type="Pfam" id="PF07980"/>
    </source>
</evidence>
<evidence type="ECO:0000256" key="4">
    <source>
        <dbReference type="ARBA" id="ARBA00023136"/>
    </source>
</evidence>
<dbReference type="InterPro" id="IPR011990">
    <property type="entry name" value="TPR-like_helical_dom_sf"/>
</dbReference>
<evidence type="ECO:0000313" key="8">
    <source>
        <dbReference type="EMBL" id="ACU61991.1"/>
    </source>
</evidence>
<dbReference type="InterPro" id="IPR033985">
    <property type="entry name" value="SusD-like_N"/>
</dbReference>
<dbReference type="OrthoDB" id="625727at2"/>
<evidence type="ECO:0000256" key="1">
    <source>
        <dbReference type="ARBA" id="ARBA00004442"/>
    </source>
</evidence>
<dbReference type="Gene3D" id="1.25.40.390">
    <property type="match status" value="1"/>
</dbReference>
<dbReference type="RefSeq" id="WP_012792159.1">
    <property type="nucleotide sequence ID" value="NC_013132.1"/>
</dbReference>
<keyword evidence="5" id="KW-0998">Cell outer membrane</keyword>
<protein>
    <submittedName>
        <fullName evidence="8">RagB/SusD domain protein</fullName>
    </submittedName>
</protein>
<name>A0A979G741_CHIPD</name>
<feature type="domain" description="SusD-like N-terminal" evidence="7">
    <location>
        <begin position="83"/>
        <end position="225"/>
    </location>
</feature>